<name>A0A6J4SNX8_9ACTN</name>
<dbReference type="EMBL" id="CADCVR010000061">
    <property type="protein sequence ID" value="CAA9499747.1"/>
    <property type="molecule type" value="Genomic_DNA"/>
</dbReference>
<keyword evidence="2" id="KW-0489">Methyltransferase</keyword>
<feature type="compositionally biased region" description="Basic residues" evidence="1">
    <location>
        <begin position="153"/>
        <end position="175"/>
    </location>
</feature>
<feature type="compositionally biased region" description="Low complexity" evidence="1">
    <location>
        <begin position="266"/>
        <end position="292"/>
    </location>
</feature>
<dbReference type="GO" id="GO:0032259">
    <property type="term" value="P:methylation"/>
    <property type="evidence" value="ECO:0007669"/>
    <property type="project" value="UniProtKB-KW"/>
</dbReference>
<feature type="compositionally biased region" description="Basic and acidic residues" evidence="1">
    <location>
        <begin position="248"/>
        <end position="264"/>
    </location>
</feature>
<sequence length="423" mass="45159">ERAPTRSSGGRRAHRGETATPAGRGPAPLRLPAQRPGGRCSRQRATRALRRGHRGRPRARGGLPQRAAAGQDRRPGAVAELLLTAVDHGVDARAARGRTGPAGAGDRRRNGLQRGAAAPARGPGRNGDDDRHRSRAGTAGATGSAAGRIPRAGGRRRRTRRLHGRRPVRPHHRDRERRGDPERVARPARPGRPPAAPAAPRLRGAWTGDPGARAARRSRRIGRHDVGRLHAAARRGRRAGSLSGPRGQRVDHRRVPPARPDHRPRAGAPLRGGTPAAARPGARRPAVAGARRTPGDALAGTAEPVAAPADARSRDPSHRAVPGRSTGPRAHVTRRPRHRGRLGARPPHDPRQRPRRAAPLPARLLAHRHLRRRRHGRRARADRGGVASAHPLRAHAAADRGAPLERGVQRRSPAGVGATTAEL</sequence>
<reference evidence="2" key="1">
    <citation type="submission" date="2020-02" db="EMBL/GenBank/DDBJ databases">
        <authorList>
            <person name="Meier V. D."/>
        </authorList>
    </citation>
    <scope>NUCLEOTIDE SEQUENCE</scope>
    <source>
        <strain evidence="2">AVDCRST_MAG53</strain>
    </source>
</reference>
<proteinExistence type="predicted"/>
<feature type="compositionally biased region" description="Basic residues" evidence="1">
    <location>
        <begin position="41"/>
        <end position="59"/>
    </location>
</feature>
<dbReference type="EC" id="2.1.1.77" evidence="2"/>
<feature type="compositionally biased region" description="Low complexity" evidence="1">
    <location>
        <begin position="136"/>
        <end position="152"/>
    </location>
</feature>
<evidence type="ECO:0000313" key="2">
    <source>
        <dbReference type="EMBL" id="CAA9499747.1"/>
    </source>
</evidence>
<gene>
    <name evidence="2" type="ORF">AVDCRST_MAG53-1874</name>
</gene>
<feature type="compositionally biased region" description="Basic and acidic residues" evidence="1">
    <location>
        <begin position="176"/>
        <end position="185"/>
    </location>
</feature>
<evidence type="ECO:0000256" key="1">
    <source>
        <dbReference type="SAM" id="MobiDB-lite"/>
    </source>
</evidence>
<feature type="compositionally biased region" description="Low complexity" evidence="1">
    <location>
        <begin position="60"/>
        <end position="70"/>
    </location>
</feature>
<dbReference type="GO" id="GO:0004719">
    <property type="term" value="F:protein-L-isoaspartate (D-aspartate) O-methyltransferase activity"/>
    <property type="evidence" value="ECO:0007669"/>
    <property type="project" value="UniProtKB-EC"/>
</dbReference>
<organism evidence="2">
    <name type="scientific">uncultured Solirubrobacteraceae bacterium</name>
    <dbReference type="NCBI Taxonomy" id="1162706"/>
    <lineage>
        <taxon>Bacteria</taxon>
        <taxon>Bacillati</taxon>
        <taxon>Actinomycetota</taxon>
        <taxon>Thermoleophilia</taxon>
        <taxon>Solirubrobacterales</taxon>
        <taxon>Solirubrobacteraceae</taxon>
        <taxon>environmental samples</taxon>
    </lineage>
</organism>
<feature type="non-terminal residue" evidence="2">
    <location>
        <position position="423"/>
    </location>
</feature>
<feature type="region of interest" description="Disordered" evidence="1">
    <location>
        <begin position="88"/>
        <end position="423"/>
    </location>
</feature>
<accession>A0A6J4SNX8</accession>
<keyword evidence="2" id="KW-0808">Transferase</keyword>
<protein>
    <submittedName>
        <fullName evidence="2">Protein-L-isoaspartate O-methyltransferase</fullName>
        <ecNumber evidence="2">2.1.1.77</ecNumber>
    </submittedName>
</protein>
<dbReference type="AlphaFoldDB" id="A0A6J4SNX8"/>
<feature type="compositionally biased region" description="Basic residues" evidence="1">
    <location>
        <begin position="365"/>
        <end position="380"/>
    </location>
</feature>
<feature type="region of interest" description="Disordered" evidence="1">
    <location>
        <begin position="1"/>
        <end position="75"/>
    </location>
</feature>
<feature type="non-terminal residue" evidence="2">
    <location>
        <position position="1"/>
    </location>
</feature>
<feature type="compositionally biased region" description="Low complexity" evidence="1">
    <location>
        <begin position="114"/>
        <end position="123"/>
    </location>
</feature>
<feature type="compositionally biased region" description="Basic residues" evidence="1">
    <location>
        <begin position="331"/>
        <end position="342"/>
    </location>
</feature>